<dbReference type="PROSITE" id="PS00639">
    <property type="entry name" value="THIOL_PROTEASE_HIS"/>
    <property type="match status" value="1"/>
</dbReference>
<organism evidence="3 4">
    <name type="scientific">Adineta ricciae</name>
    <name type="common">Rotifer</name>
    <dbReference type="NCBI Taxonomy" id="249248"/>
    <lineage>
        <taxon>Eukaryota</taxon>
        <taxon>Metazoa</taxon>
        <taxon>Spiralia</taxon>
        <taxon>Gnathifera</taxon>
        <taxon>Rotifera</taxon>
        <taxon>Eurotatoria</taxon>
        <taxon>Bdelloidea</taxon>
        <taxon>Adinetida</taxon>
        <taxon>Adinetidae</taxon>
        <taxon>Adineta</taxon>
    </lineage>
</organism>
<comment type="caution">
    <text evidence="3">The sequence shown here is derived from an EMBL/GenBank/DDBJ whole genome shotgun (WGS) entry which is preliminary data.</text>
</comment>
<dbReference type="Gene3D" id="3.90.70.10">
    <property type="entry name" value="Cysteine proteinases"/>
    <property type="match status" value="1"/>
</dbReference>
<feature type="domain" description="Peptidase C1A papain C-terminal" evidence="2">
    <location>
        <begin position="48"/>
        <end position="263"/>
    </location>
</feature>
<name>A0A814KA23_ADIRI</name>
<accession>A0A814KA23</accession>
<evidence type="ECO:0000313" key="3">
    <source>
        <dbReference type="EMBL" id="CAF1049806.1"/>
    </source>
</evidence>
<proteinExistence type="inferred from homology"/>
<gene>
    <name evidence="3" type="ORF">XAT740_LOCUS15711</name>
</gene>
<dbReference type="PANTHER" id="PTHR12411">
    <property type="entry name" value="CYSTEINE PROTEASE FAMILY C1-RELATED"/>
    <property type="match status" value="1"/>
</dbReference>
<dbReference type="InterPro" id="IPR038765">
    <property type="entry name" value="Papain-like_cys_pep_sf"/>
</dbReference>
<dbReference type="SUPFAM" id="SSF54001">
    <property type="entry name" value="Cysteine proteinases"/>
    <property type="match status" value="1"/>
</dbReference>
<evidence type="ECO:0000256" key="1">
    <source>
        <dbReference type="ARBA" id="ARBA00008455"/>
    </source>
</evidence>
<dbReference type="GO" id="GO:0006508">
    <property type="term" value="P:proteolysis"/>
    <property type="evidence" value="ECO:0007669"/>
    <property type="project" value="InterPro"/>
</dbReference>
<protein>
    <recommendedName>
        <fullName evidence="2">Peptidase C1A papain C-terminal domain-containing protein</fullName>
    </recommendedName>
</protein>
<comment type="similarity">
    <text evidence="1">Belongs to the peptidase C1 family.</text>
</comment>
<dbReference type="Pfam" id="PF00112">
    <property type="entry name" value="Peptidase_C1"/>
    <property type="match status" value="1"/>
</dbReference>
<sequence length="335" mass="38373">MPRKTFLLNRSEARACRLNGIQQSQYLPQRPELRQSFADHVIYNSNQLPPKVDLRPNMTPVEDQSRIGSCVANTLAGAYEYLTKKANGYDIDVSRLFIYYNARAQDNQSGQLTDSGCSMTNGIESLQAYGVCLESMWPYDIENVNMPPYQELYQAADDFKITEAFRLESDLHQMKSCLAQGFPFAFGLKLFTSFDKAARTGVVPMPDESEQSRESHGSHALLAVGYSDQSASFIVRNSWGKYWGDNGYCYIPYDYLTNPHFCFDIWTVRQLASDDFGREHWDNDDSVNYHYVEEDPDGNEEPSRAIEQYENENELMNDLKNFAQKMIGSFFSLAF</sequence>
<evidence type="ECO:0000259" key="2">
    <source>
        <dbReference type="SMART" id="SM00645"/>
    </source>
</evidence>
<keyword evidence="4" id="KW-1185">Reference proteome</keyword>
<dbReference type="InterPro" id="IPR013128">
    <property type="entry name" value="Peptidase_C1A"/>
</dbReference>
<dbReference type="Proteomes" id="UP000663828">
    <property type="component" value="Unassembled WGS sequence"/>
</dbReference>
<dbReference type="EMBL" id="CAJNOR010000981">
    <property type="protein sequence ID" value="CAF1049806.1"/>
    <property type="molecule type" value="Genomic_DNA"/>
</dbReference>
<dbReference type="GO" id="GO:0008234">
    <property type="term" value="F:cysteine-type peptidase activity"/>
    <property type="evidence" value="ECO:0007669"/>
    <property type="project" value="InterPro"/>
</dbReference>
<dbReference type="CDD" id="cd02619">
    <property type="entry name" value="Peptidase_C1"/>
    <property type="match status" value="1"/>
</dbReference>
<dbReference type="SMART" id="SM00645">
    <property type="entry name" value="Pept_C1"/>
    <property type="match status" value="1"/>
</dbReference>
<dbReference type="AlphaFoldDB" id="A0A814KA23"/>
<dbReference type="InterPro" id="IPR025660">
    <property type="entry name" value="Pept_his_AS"/>
</dbReference>
<dbReference type="InterPro" id="IPR000668">
    <property type="entry name" value="Peptidase_C1A_C"/>
</dbReference>
<evidence type="ECO:0000313" key="4">
    <source>
        <dbReference type="Proteomes" id="UP000663828"/>
    </source>
</evidence>
<reference evidence="3" key="1">
    <citation type="submission" date="2021-02" db="EMBL/GenBank/DDBJ databases">
        <authorList>
            <person name="Nowell W R."/>
        </authorList>
    </citation>
    <scope>NUCLEOTIDE SEQUENCE</scope>
</reference>